<proteinExistence type="predicted"/>
<keyword evidence="4 6" id="KW-0472">Membrane</keyword>
<sequence>MAFTELLEEAGGLGLYQILQMISLLIPIVLVTTHNLVENFSGAIPAHHCRVPGLEAHSDPAGIPGNLTPEALLTVSIPLGPDQEPEKCRRFLHPQWQLLSPNASAANASRPDTEPCPDGWTYDRTVFSSTIVAEWDLVCDFQALKPLSQSIYMGGTLLGAAVFGHVSDRFGRRLVLSWCYLLMALCSTCAAFAPNFTLYCALRFLSAFAVASIMMNTSSLLMEWATKETRATVMTVNALSFSFGLVFLGGVAYAIRAWRLLQLILSIPFFVFFMYSWFLAESARWLVITGRTERGLRALRRVAHINGQTEPAARLTQQTLNAAMQEELAMAKCQHTVLDLFRTPNLRRRVCYMILVWFSFGFTYYGLALDLQSLGGDIFLLQVLYGTVDFPAKFIALLAMNRVGRRPTQIACFFLAGLSVLANAFVSQEMQALRLSLAILGIGSLGAAFSCLCVFSSELYPTVLRMTAFSLNQIMARLGSLLGPLMRMTSQFFPALPLVTYGTVPIITSLGVLFLPETKNLPLPDTIQDVESGPKPVPSTFGPSLLTSALRP</sequence>
<evidence type="ECO:0000313" key="9">
    <source>
        <dbReference type="Proteomes" id="UP000002279"/>
    </source>
</evidence>
<dbReference type="FunCoup" id="A0A6I8MXP7">
    <property type="interactions" value="49"/>
</dbReference>
<dbReference type="InterPro" id="IPR020846">
    <property type="entry name" value="MFS_dom"/>
</dbReference>
<evidence type="ECO:0000313" key="8">
    <source>
        <dbReference type="Ensembl" id="ENSOANP00000033484.1"/>
    </source>
</evidence>
<dbReference type="Ensembl" id="ENSOANT00000070202.1">
    <property type="protein sequence ID" value="ENSOANP00000033484.1"/>
    <property type="gene ID" value="ENSOANG00000048677.1"/>
</dbReference>
<dbReference type="GO" id="GO:0015711">
    <property type="term" value="P:organic anion transport"/>
    <property type="evidence" value="ECO:0000318"/>
    <property type="project" value="GO_Central"/>
</dbReference>
<dbReference type="InterPro" id="IPR005828">
    <property type="entry name" value="MFS_sugar_transport-like"/>
</dbReference>
<feature type="transmembrane region" description="Helical" evidence="6">
    <location>
        <begin position="261"/>
        <end position="280"/>
    </location>
</feature>
<feature type="transmembrane region" description="Helical" evidence="6">
    <location>
        <begin position="379"/>
        <end position="398"/>
    </location>
</feature>
<dbReference type="PANTHER" id="PTHR24064">
    <property type="entry name" value="SOLUTE CARRIER FAMILY 22 MEMBER"/>
    <property type="match status" value="1"/>
</dbReference>
<reference evidence="8 9" key="1">
    <citation type="journal article" date="2008" name="Nature">
        <title>Genome analysis of the platypus reveals unique signatures of evolution.</title>
        <authorList>
            <person name="Warren W.C."/>
            <person name="Hillier L.W."/>
            <person name="Marshall Graves J.A."/>
            <person name="Birney E."/>
            <person name="Ponting C.P."/>
            <person name="Grutzner F."/>
            <person name="Belov K."/>
            <person name="Miller W."/>
            <person name="Clarke L."/>
            <person name="Chinwalla A.T."/>
            <person name="Yang S.P."/>
            <person name="Heger A."/>
            <person name="Locke D.P."/>
            <person name="Miethke P."/>
            <person name="Waters P.D."/>
            <person name="Veyrunes F."/>
            <person name="Fulton L."/>
            <person name="Fulton B."/>
            <person name="Graves T."/>
            <person name="Wallis J."/>
            <person name="Puente X.S."/>
            <person name="Lopez-Otin C."/>
            <person name="Ordonez G.R."/>
            <person name="Eichler E.E."/>
            <person name="Chen L."/>
            <person name="Cheng Z."/>
            <person name="Deakin J.E."/>
            <person name="Alsop A."/>
            <person name="Thompson K."/>
            <person name="Kirby P."/>
            <person name="Papenfuss A.T."/>
            <person name="Wakefield M.J."/>
            <person name="Olender T."/>
            <person name="Lancet D."/>
            <person name="Huttley G.A."/>
            <person name="Smit A.F."/>
            <person name="Pask A."/>
            <person name="Temple-Smith P."/>
            <person name="Batzer M.A."/>
            <person name="Walker J.A."/>
            <person name="Konkel M.K."/>
            <person name="Harris R.S."/>
            <person name="Whittington C.M."/>
            <person name="Wong E.S."/>
            <person name="Gemmell N.J."/>
            <person name="Buschiazzo E."/>
            <person name="Vargas Jentzsch I.M."/>
            <person name="Merkel A."/>
            <person name="Schmitz J."/>
            <person name="Zemann A."/>
            <person name="Churakov G."/>
            <person name="Kriegs J.O."/>
            <person name="Brosius J."/>
            <person name="Murchison E.P."/>
            <person name="Sachidanandam R."/>
            <person name="Smith C."/>
            <person name="Hannon G.J."/>
            <person name="Tsend-Ayush E."/>
            <person name="McMillan D."/>
            <person name="Attenborough R."/>
            <person name="Rens W."/>
            <person name="Ferguson-Smith M."/>
            <person name="Lefevre C.M."/>
            <person name="Sharp J.A."/>
            <person name="Nicholas K.R."/>
            <person name="Ray D.A."/>
            <person name="Kube M."/>
            <person name="Reinhardt R."/>
            <person name="Pringle T.H."/>
            <person name="Taylor J."/>
            <person name="Jones R.C."/>
            <person name="Nixon B."/>
            <person name="Dacheux J.L."/>
            <person name="Niwa H."/>
            <person name="Sekita Y."/>
            <person name="Huang X."/>
            <person name="Stark A."/>
            <person name="Kheradpour P."/>
            <person name="Kellis M."/>
            <person name="Flicek P."/>
            <person name="Chen Y."/>
            <person name="Webber C."/>
            <person name="Hardison R."/>
            <person name="Nelson J."/>
            <person name="Hallsworth-Pepin K."/>
            <person name="Delehaunty K."/>
            <person name="Markovic C."/>
            <person name="Minx P."/>
            <person name="Feng Y."/>
            <person name="Kremitzki C."/>
            <person name="Mitreva M."/>
            <person name="Glasscock J."/>
            <person name="Wylie T."/>
            <person name="Wohldmann P."/>
            <person name="Thiru P."/>
            <person name="Nhan M.N."/>
            <person name="Pohl C.S."/>
            <person name="Smith S.M."/>
            <person name="Hou S."/>
            <person name="Nefedov M."/>
            <person name="de Jong P.J."/>
            <person name="Renfree M.B."/>
            <person name="Mardis E.R."/>
            <person name="Wilson R.K."/>
        </authorList>
    </citation>
    <scope>NUCLEOTIDE SEQUENCE [LARGE SCALE GENOMIC DNA]</scope>
    <source>
        <strain evidence="8 9">Glennie</strain>
    </source>
</reference>
<accession>A0A6I8MXP7</accession>
<evidence type="ECO:0000256" key="1">
    <source>
        <dbReference type="ARBA" id="ARBA00004141"/>
    </source>
</evidence>
<dbReference type="InterPro" id="IPR036259">
    <property type="entry name" value="MFS_trans_sf"/>
</dbReference>
<keyword evidence="9" id="KW-1185">Reference proteome</keyword>
<dbReference type="Proteomes" id="UP000002279">
    <property type="component" value="Chromosome 3"/>
</dbReference>
<name>A0A6I8MXP7_ORNAN</name>
<feature type="transmembrane region" description="Helical" evidence="6">
    <location>
        <begin position="234"/>
        <end position="255"/>
    </location>
</feature>
<feature type="transmembrane region" description="Helical" evidence="6">
    <location>
        <begin position="15"/>
        <end position="37"/>
    </location>
</feature>
<comment type="subcellular location">
    <subcellularLocation>
        <location evidence="1">Membrane</location>
        <topology evidence="1">Multi-pass membrane protein</topology>
    </subcellularLocation>
</comment>
<evidence type="ECO:0000256" key="6">
    <source>
        <dbReference type="SAM" id="Phobius"/>
    </source>
</evidence>
<evidence type="ECO:0000259" key="7">
    <source>
        <dbReference type="PROSITE" id="PS50850"/>
    </source>
</evidence>
<feature type="transmembrane region" description="Helical" evidence="6">
    <location>
        <begin position="432"/>
        <end position="455"/>
    </location>
</feature>
<feature type="region of interest" description="Disordered" evidence="5">
    <location>
        <begin position="525"/>
        <end position="552"/>
    </location>
</feature>
<evidence type="ECO:0000256" key="4">
    <source>
        <dbReference type="ARBA" id="ARBA00023136"/>
    </source>
</evidence>
<keyword evidence="3 6" id="KW-1133">Transmembrane helix</keyword>
<feature type="transmembrane region" description="Helical" evidence="6">
    <location>
        <begin position="350"/>
        <end position="367"/>
    </location>
</feature>
<dbReference type="Pfam" id="PF00083">
    <property type="entry name" value="Sugar_tr"/>
    <property type="match status" value="1"/>
</dbReference>
<dbReference type="OMA" id="LTWNYLQ"/>
<evidence type="ECO:0000256" key="5">
    <source>
        <dbReference type="SAM" id="MobiDB-lite"/>
    </source>
</evidence>
<feature type="domain" description="Major facilitator superfamily (MFS) profile" evidence="7">
    <location>
        <begin position="98"/>
        <end position="520"/>
    </location>
</feature>
<dbReference type="Bgee" id="ENSOANG00000048677">
    <property type="expression patterns" value="Expressed in adult mammalian kidney and 2 other cell types or tissues"/>
</dbReference>
<dbReference type="SUPFAM" id="SSF103473">
    <property type="entry name" value="MFS general substrate transporter"/>
    <property type="match status" value="1"/>
</dbReference>
<dbReference type="FunFam" id="1.20.1250.20:FF:000023">
    <property type="entry name" value="Solute carrier family 22 member 6"/>
    <property type="match status" value="1"/>
</dbReference>
<dbReference type="GO" id="GO:0016020">
    <property type="term" value="C:membrane"/>
    <property type="evidence" value="ECO:0007669"/>
    <property type="project" value="UniProtKB-SubCell"/>
</dbReference>
<dbReference type="AlphaFoldDB" id="A0A6I8MXP7"/>
<feature type="compositionally biased region" description="Polar residues" evidence="5">
    <location>
        <begin position="541"/>
        <end position="552"/>
    </location>
</feature>
<dbReference type="PROSITE" id="PS50850">
    <property type="entry name" value="MFS"/>
    <property type="match status" value="1"/>
</dbReference>
<evidence type="ECO:0000256" key="2">
    <source>
        <dbReference type="ARBA" id="ARBA00022692"/>
    </source>
</evidence>
<organism evidence="8 9">
    <name type="scientific">Ornithorhynchus anatinus</name>
    <name type="common">Duckbill platypus</name>
    <dbReference type="NCBI Taxonomy" id="9258"/>
    <lineage>
        <taxon>Eukaryota</taxon>
        <taxon>Metazoa</taxon>
        <taxon>Chordata</taxon>
        <taxon>Craniata</taxon>
        <taxon>Vertebrata</taxon>
        <taxon>Euteleostomi</taxon>
        <taxon>Mammalia</taxon>
        <taxon>Monotremata</taxon>
        <taxon>Ornithorhynchidae</taxon>
        <taxon>Ornithorhynchus</taxon>
    </lineage>
</organism>
<dbReference type="InParanoid" id="A0A6I8MXP7"/>
<dbReference type="CDD" id="cd17374">
    <property type="entry name" value="MFS_OAT"/>
    <property type="match status" value="1"/>
</dbReference>
<dbReference type="Gene3D" id="1.20.1250.20">
    <property type="entry name" value="MFS general substrate transporter like domains"/>
    <property type="match status" value="1"/>
</dbReference>
<reference evidence="8" key="2">
    <citation type="submission" date="2025-08" db="UniProtKB">
        <authorList>
            <consortium name="Ensembl"/>
        </authorList>
    </citation>
    <scope>IDENTIFICATION</scope>
    <source>
        <strain evidence="8">Glennie</strain>
    </source>
</reference>
<gene>
    <name evidence="8" type="primary">LOC100087819</name>
</gene>
<evidence type="ECO:0000256" key="3">
    <source>
        <dbReference type="ARBA" id="ARBA00022989"/>
    </source>
</evidence>
<reference evidence="8" key="3">
    <citation type="submission" date="2025-09" db="UniProtKB">
        <authorList>
            <consortium name="Ensembl"/>
        </authorList>
    </citation>
    <scope>IDENTIFICATION</scope>
    <source>
        <strain evidence="8">Glennie</strain>
    </source>
</reference>
<keyword evidence="2 6" id="KW-0812">Transmembrane</keyword>
<feature type="transmembrane region" description="Helical" evidence="6">
    <location>
        <begin position="410"/>
        <end position="426"/>
    </location>
</feature>
<feature type="transmembrane region" description="Helical" evidence="6">
    <location>
        <begin position="492"/>
        <end position="515"/>
    </location>
</feature>
<feature type="transmembrane region" description="Helical" evidence="6">
    <location>
        <begin position="202"/>
        <end position="222"/>
    </location>
</feature>
<protein>
    <recommendedName>
        <fullName evidence="7">Major facilitator superfamily (MFS) profile domain-containing protein</fullName>
    </recommendedName>
</protein>
<dbReference type="GeneTree" id="ENSGT00940000157004"/>
<dbReference type="GO" id="GO:0022857">
    <property type="term" value="F:transmembrane transporter activity"/>
    <property type="evidence" value="ECO:0007669"/>
    <property type="project" value="InterPro"/>
</dbReference>
<feature type="transmembrane region" description="Helical" evidence="6">
    <location>
        <begin position="175"/>
        <end position="196"/>
    </location>
</feature>